<dbReference type="Proteomes" id="UP000067738">
    <property type="component" value="Chromosome"/>
</dbReference>
<dbReference type="Gene3D" id="3.30.470.20">
    <property type="entry name" value="ATP-grasp fold, B domain"/>
    <property type="match status" value="1"/>
</dbReference>
<proteinExistence type="predicted"/>
<dbReference type="PANTHER" id="PTHR43585:SF2">
    <property type="entry name" value="ATP-GRASP ENZYME FSQD"/>
    <property type="match status" value="1"/>
</dbReference>
<dbReference type="KEGG" id="mmil:sm9_1107"/>
<dbReference type="GO" id="GO:0016874">
    <property type="term" value="F:ligase activity"/>
    <property type="evidence" value="ECO:0007669"/>
    <property type="project" value="UniProtKB-KW"/>
</dbReference>
<evidence type="ECO:0000256" key="4">
    <source>
        <dbReference type="PROSITE-ProRule" id="PRU00409"/>
    </source>
</evidence>
<protein>
    <submittedName>
        <fullName evidence="6">ATP-grasp domain-containing protein</fullName>
    </submittedName>
</protein>
<gene>
    <name evidence="6" type="ORF">sm9_1107</name>
</gene>
<dbReference type="AlphaFoldDB" id="A0A0U2L5F4"/>
<evidence type="ECO:0000313" key="6">
    <source>
        <dbReference type="EMBL" id="ALT68894.1"/>
    </source>
</evidence>
<dbReference type="GO" id="GO:0005524">
    <property type="term" value="F:ATP binding"/>
    <property type="evidence" value="ECO:0007669"/>
    <property type="project" value="UniProtKB-UniRule"/>
</dbReference>
<dbReference type="GO" id="GO:0046872">
    <property type="term" value="F:metal ion binding"/>
    <property type="evidence" value="ECO:0007669"/>
    <property type="project" value="InterPro"/>
</dbReference>
<dbReference type="PANTHER" id="PTHR43585">
    <property type="entry name" value="FUMIPYRROLE BIOSYNTHESIS PROTEIN C"/>
    <property type="match status" value="1"/>
</dbReference>
<dbReference type="PATRIC" id="fig|230361.4.peg.1141"/>
<dbReference type="OrthoDB" id="77657at2157"/>
<evidence type="ECO:0000256" key="1">
    <source>
        <dbReference type="ARBA" id="ARBA00022598"/>
    </source>
</evidence>
<dbReference type="SUPFAM" id="SSF56059">
    <property type="entry name" value="Glutathione synthetase ATP-binding domain-like"/>
    <property type="match status" value="1"/>
</dbReference>
<dbReference type="InterPro" id="IPR052032">
    <property type="entry name" value="ATP-dep_AA_Ligase"/>
</dbReference>
<evidence type="ECO:0000256" key="3">
    <source>
        <dbReference type="ARBA" id="ARBA00022840"/>
    </source>
</evidence>
<keyword evidence="3 4" id="KW-0067">ATP-binding</keyword>
<dbReference type="GeneID" id="26736072"/>
<name>A0A0U2L5F4_9EURY</name>
<feature type="domain" description="ATP-grasp" evidence="5">
    <location>
        <begin position="121"/>
        <end position="321"/>
    </location>
</feature>
<dbReference type="RefSeq" id="WP_058739176.1">
    <property type="nucleotide sequence ID" value="NZ_CP011266.1"/>
</dbReference>
<keyword evidence="7" id="KW-1185">Reference proteome</keyword>
<evidence type="ECO:0000256" key="2">
    <source>
        <dbReference type="ARBA" id="ARBA00022741"/>
    </source>
</evidence>
<organism evidence="6 7">
    <name type="scientific">Methanobrevibacter millerae</name>
    <dbReference type="NCBI Taxonomy" id="230361"/>
    <lineage>
        <taxon>Archaea</taxon>
        <taxon>Methanobacteriati</taxon>
        <taxon>Methanobacteriota</taxon>
        <taxon>Methanomada group</taxon>
        <taxon>Methanobacteria</taxon>
        <taxon>Methanobacteriales</taxon>
        <taxon>Methanobacteriaceae</taxon>
        <taxon>Methanobrevibacter</taxon>
    </lineage>
</organism>
<keyword evidence="2 4" id="KW-0547">Nucleotide-binding</keyword>
<dbReference type="InterPro" id="IPR011761">
    <property type="entry name" value="ATP-grasp"/>
</dbReference>
<dbReference type="PROSITE" id="PS50975">
    <property type="entry name" value="ATP_GRASP"/>
    <property type="match status" value="1"/>
</dbReference>
<dbReference type="EMBL" id="CP011266">
    <property type="protein sequence ID" value="ALT68894.1"/>
    <property type="molecule type" value="Genomic_DNA"/>
</dbReference>
<accession>A0A0U2L5F4</accession>
<dbReference type="Pfam" id="PF13535">
    <property type="entry name" value="ATP-grasp_4"/>
    <property type="match status" value="1"/>
</dbReference>
<evidence type="ECO:0000259" key="5">
    <source>
        <dbReference type="PROSITE" id="PS50975"/>
    </source>
</evidence>
<evidence type="ECO:0000313" key="7">
    <source>
        <dbReference type="Proteomes" id="UP000067738"/>
    </source>
</evidence>
<sequence>MRNIVVVQCKSTGINYIQDIIDRNCNPVILEMNAFSDTEEAEMHLKEVRSGYNLINADYDLIYEKDTYEETLEMVKKLDPLVIVPGTEDGVILATKLANDLNLLCNPIENLDAITLKNEMHKRLAENNLRSIRGRIVTSVEEAIEYYDSQHLDEVVIKPQYSFCSVGVRICSNKEEMIKSLHELFNSTNAYGTELDELLIQERIRGEEYVVNLMSCNGVHRVTTIWKYHKIKTHEGGHVYDYDETINELGIGEAELVEYAYDVADALGIKYGPVHGEYMIDEKGPVLIEVNCRPHGGNLDAKFLDRISGQHETDSSLDSYLNPDKFHQDRQKPYKLYAHGVLKSIIVPKDITAKSSPLQNIGKNLKSHHRTLIGQIEDSQFFLKTQDIETSPGDIYLVHEDKNQVMKDLEFLRSLEQRAFQLVLSEETHENANIDDLSYLNDIKSIVNNLKPYGTILLVTDTFFDDLSIVQTDAEGLDKIDGEFDCVLINLNKSIANESDEKIAALLLKTLKTVKVGGGIYIPKTTYDHIPNGRLGAEALVKFMNFKIELPVHKLPRMLIASKK</sequence>
<keyword evidence="1" id="KW-0436">Ligase</keyword>
<reference evidence="6 7" key="1">
    <citation type="submission" date="2015-04" db="EMBL/GenBank/DDBJ databases">
        <title>The complete genome sequence of the rumen methanogen Methanobrevibacter millerae SM9.</title>
        <authorList>
            <person name="Leahy S.C."/>
            <person name="Kelly W.J."/>
            <person name="Pacheco D.M."/>
            <person name="Li D."/>
            <person name="Altermann E."/>
            <person name="Attwood G.T."/>
        </authorList>
    </citation>
    <scope>NUCLEOTIDE SEQUENCE [LARGE SCALE GENOMIC DNA]</scope>
    <source>
        <strain evidence="6 7">SM9</strain>
    </source>
</reference>